<keyword evidence="1" id="KW-0175">Coiled coil</keyword>
<feature type="coiled-coil region" evidence="1">
    <location>
        <begin position="270"/>
        <end position="307"/>
    </location>
</feature>
<reference evidence="3" key="1">
    <citation type="submission" date="2020-03" db="EMBL/GenBank/DDBJ databases">
        <title>Intra-Species Differences in Population Size shape Life History and Genome Evolution.</title>
        <authorList>
            <person name="Willemsen D."/>
            <person name="Cui R."/>
            <person name="Valenzano D.R."/>
        </authorList>
    </citation>
    <scope>NUCLEOTIDE SEQUENCE</scope>
    <source>
        <strain evidence="3">GRZ</strain>
        <tissue evidence="3">Whole</tissue>
    </source>
</reference>
<name>A0A9D2XPE4_NOTFU</name>
<feature type="coiled-coil region" evidence="1">
    <location>
        <begin position="64"/>
        <end position="126"/>
    </location>
</feature>
<evidence type="ECO:0000256" key="1">
    <source>
        <dbReference type="SAM" id="Coils"/>
    </source>
</evidence>
<dbReference type="Proteomes" id="UP000822369">
    <property type="component" value="Chromosome 15"/>
</dbReference>
<feature type="coiled-coil region" evidence="1">
    <location>
        <begin position="151"/>
        <end position="199"/>
    </location>
</feature>
<evidence type="ECO:0000256" key="2">
    <source>
        <dbReference type="SAM" id="MobiDB-lite"/>
    </source>
</evidence>
<feature type="region of interest" description="Disordered" evidence="2">
    <location>
        <begin position="314"/>
        <end position="338"/>
    </location>
</feature>
<evidence type="ECO:0000313" key="3">
    <source>
        <dbReference type="EMBL" id="KAF7205592.1"/>
    </source>
</evidence>
<evidence type="ECO:0000313" key="4">
    <source>
        <dbReference type="Proteomes" id="UP000822369"/>
    </source>
</evidence>
<accession>A0A9D2XPE4</accession>
<feature type="coiled-coil region" evidence="1">
    <location>
        <begin position="1"/>
        <end position="35"/>
    </location>
</feature>
<gene>
    <name evidence="3" type="ORF">G4P62_010846</name>
</gene>
<comment type="caution">
    <text evidence="3">The sequence shown here is derived from an EMBL/GenBank/DDBJ whole genome shotgun (WGS) entry which is preliminary data.</text>
</comment>
<dbReference type="AlphaFoldDB" id="A0A9D2XPE4"/>
<protein>
    <submittedName>
        <fullName evidence="3">Golgin IMH1-like</fullName>
    </submittedName>
</protein>
<sequence>MAELLRQVSELKKHLRRANESLRTEKENRIKAESDCASYKRDMTELEQGLDYYQSKSETREENVRTLNIQLKEKEELCEVLQKRLKQESQIRVHQRVKNQEKDISNENLKKQISKLEEGLGFHQSEAESQHKRIMALEIQLQIKEGVCADLQKHLEDQPDLRRQLEDQQKNCCNKDLINQNFKKQIGELEKENTDLKTKMENFYPMKKKLDEVSAQLEEKSSLCVKLQECFNKEKQRRVQLEKKQQKKDASKEKLLIEMNELEQGLDYYQDVAETRLNRLQTLQKELQEKESLCEDLQERLNQQSLQLEPDFQHKDSAHQSLDKETGDLQKKNGDPMSKLQTMEDTETSLHRAITHLQLEKVRINEQHEEELEALRLQLQDRLCSELQAASEGSSPDTHLWGVWRQILLRIVRRTHTFVLRLKSVTSQNWLGLQVSTMTTLHLKRTVHRQSDTRRAFLFGDALKRL</sequence>
<feature type="compositionally biased region" description="Basic and acidic residues" evidence="2">
    <location>
        <begin position="314"/>
        <end position="334"/>
    </location>
</feature>
<organism evidence="3 4">
    <name type="scientific">Nothobranchius furzeri</name>
    <name type="common">Turquoise killifish</name>
    <dbReference type="NCBI Taxonomy" id="105023"/>
    <lineage>
        <taxon>Eukaryota</taxon>
        <taxon>Metazoa</taxon>
        <taxon>Chordata</taxon>
        <taxon>Craniata</taxon>
        <taxon>Vertebrata</taxon>
        <taxon>Euteleostomi</taxon>
        <taxon>Actinopterygii</taxon>
        <taxon>Neopterygii</taxon>
        <taxon>Teleostei</taxon>
        <taxon>Neoteleostei</taxon>
        <taxon>Acanthomorphata</taxon>
        <taxon>Ovalentaria</taxon>
        <taxon>Atherinomorphae</taxon>
        <taxon>Cyprinodontiformes</taxon>
        <taxon>Nothobranchiidae</taxon>
        <taxon>Nothobranchius</taxon>
    </lineage>
</organism>
<proteinExistence type="predicted"/>
<dbReference type="EMBL" id="JAAVVJ010000015">
    <property type="protein sequence ID" value="KAF7205592.1"/>
    <property type="molecule type" value="Genomic_DNA"/>
</dbReference>